<feature type="domain" description="Ig-like" evidence="4">
    <location>
        <begin position="140"/>
        <end position="230"/>
    </location>
</feature>
<feature type="compositionally biased region" description="Basic and acidic residues" evidence="1">
    <location>
        <begin position="453"/>
        <end position="474"/>
    </location>
</feature>
<dbReference type="InterPro" id="IPR013106">
    <property type="entry name" value="Ig_V-set"/>
</dbReference>
<dbReference type="InterPro" id="IPR036179">
    <property type="entry name" value="Ig-like_dom_sf"/>
</dbReference>
<feature type="transmembrane region" description="Helical" evidence="2">
    <location>
        <begin position="409"/>
        <end position="431"/>
    </location>
</feature>
<keyword evidence="3" id="KW-0732">Signal</keyword>
<dbReference type="Proteomes" id="UP000246464">
    <property type="component" value="Chromosome 1"/>
</dbReference>
<dbReference type="SMART" id="SM00409">
    <property type="entry name" value="IG"/>
    <property type="match status" value="3"/>
</dbReference>
<sequence length="494" mass="54599">MDALNWPLFFVWLCFNAVQTEASSWTINVPSSVKGLPGSCVVIPCSFNYPDPGQTVTKFTGIWTEETSHIIYHPVQSKIVQQYRSRTELLGDITHKNCTLKIDPLQESDQGPFYFRVEIEDFNQFSYKEHSVSISMIGNPNMAVLVKEELVEGQTVLASCSVSPSCPTTLPVFVWSHAGEVHYHSQLDDGQWKATATLTFHPTKDDHNKPLLCTVRQNGGQQWEKSKLLKVKYAPVNVRVEYKAEVKEGEAVRLKCSSDAHPPASSNEWFNETGAQLHQGNLYMMPNVSRHTSALFCTATNTVGQGKSSPVWLSVLYAPEIKTASACSSEGDMVKCVCIVESKPPCMVHFVLSDRVLSGTKIERHGSVTIGTLQAEFGSSEFVHCLANNTEGEAKLTLSFTVNGKMQNLFIAITIGAGVALVILLIAVGFVKKCRGKSRDPPTPPMSAMTANKVEDPSKQKMERDDVQYPGHHDNDPVYGNVEMDWGDAIYANM</sequence>
<keyword evidence="2" id="KW-1133">Transmembrane helix</keyword>
<dbReference type="Pfam" id="PF13895">
    <property type="entry name" value="Ig_2"/>
    <property type="match status" value="1"/>
</dbReference>
<proteinExistence type="predicted"/>
<dbReference type="PROSITE" id="PS50835">
    <property type="entry name" value="IG_LIKE"/>
    <property type="match status" value="2"/>
</dbReference>
<keyword evidence="2" id="KW-0472">Membrane</keyword>
<dbReference type="InterPro" id="IPR003599">
    <property type="entry name" value="Ig_sub"/>
</dbReference>
<protein>
    <submittedName>
        <fullName evidence="5">Putative sialoadhesin-like isoform 4</fullName>
    </submittedName>
</protein>
<keyword evidence="2" id="KW-0812">Transmembrane</keyword>
<evidence type="ECO:0000313" key="6">
    <source>
        <dbReference type="Proteomes" id="UP000246464"/>
    </source>
</evidence>
<name>A0A2U9AYW9_SCOMX</name>
<dbReference type="EMBL" id="CP026243">
    <property type="protein sequence ID" value="AWO96816.1"/>
    <property type="molecule type" value="Genomic_DNA"/>
</dbReference>
<dbReference type="AlphaFoldDB" id="A0A2U9AYW9"/>
<dbReference type="InterPro" id="IPR013783">
    <property type="entry name" value="Ig-like_fold"/>
</dbReference>
<evidence type="ECO:0000313" key="5">
    <source>
        <dbReference type="EMBL" id="AWO96816.1"/>
    </source>
</evidence>
<keyword evidence="6" id="KW-1185">Reference proteome</keyword>
<dbReference type="InterPro" id="IPR007110">
    <property type="entry name" value="Ig-like_dom"/>
</dbReference>
<feature type="region of interest" description="Disordered" evidence="1">
    <location>
        <begin position="436"/>
        <end position="474"/>
    </location>
</feature>
<dbReference type="Gene3D" id="2.60.40.10">
    <property type="entry name" value="Immunoglobulins"/>
    <property type="match status" value="3"/>
</dbReference>
<accession>A0A2U9AYW9</accession>
<reference evidence="5 6" key="1">
    <citation type="submission" date="2017-12" db="EMBL/GenBank/DDBJ databases">
        <title>Integrating genomic resources of turbot (Scophthalmus maximus) in depth evaluation of genetic and physical mapping variation across individuals.</title>
        <authorList>
            <person name="Martinez P."/>
        </authorList>
    </citation>
    <scope>NUCLEOTIDE SEQUENCE [LARGE SCALE GENOMIC DNA]</scope>
</reference>
<dbReference type="SUPFAM" id="SSF48726">
    <property type="entry name" value="Immunoglobulin"/>
    <property type="match status" value="3"/>
</dbReference>
<feature type="signal peptide" evidence="3">
    <location>
        <begin position="1"/>
        <end position="22"/>
    </location>
</feature>
<dbReference type="PANTHER" id="PTHR46484:SF1">
    <property type="entry name" value="SCHWANN CELL MYELIN PROTEIN-RELATED"/>
    <property type="match status" value="1"/>
</dbReference>
<dbReference type="Pfam" id="PF07686">
    <property type="entry name" value="V-set"/>
    <property type="match status" value="1"/>
</dbReference>
<evidence type="ECO:0000256" key="3">
    <source>
        <dbReference type="SAM" id="SignalP"/>
    </source>
</evidence>
<evidence type="ECO:0000259" key="4">
    <source>
        <dbReference type="PROSITE" id="PS50835"/>
    </source>
</evidence>
<gene>
    <name evidence="5" type="ORF">SMAX5B_011959</name>
</gene>
<organism evidence="5 6">
    <name type="scientific">Scophthalmus maximus</name>
    <name type="common">Turbot</name>
    <name type="synonym">Psetta maxima</name>
    <dbReference type="NCBI Taxonomy" id="52904"/>
    <lineage>
        <taxon>Eukaryota</taxon>
        <taxon>Metazoa</taxon>
        <taxon>Chordata</taxon>
        <taxon>Craniata</taxon>
        <taxon>Vertebrata</taxon>
        <taxon>Euteleostomi</taxon>
        <taxon>Actinopterygii</taxon>
        <taxon>Neopterygii</taxon>
        <taxon>Teleostei</taxon>
        <taxon>Neoteleostei</taxon>
        <taxon>Acanthomorphata</taxon>
        <taxon>Carangaria</taxon>
        <taxon>Pleuronectiformes</taxon>
        <taxon>Pleuronectoidei</taxon>
        <taxon>Scophthalmidae</taxon>
        <taxon>Scophthalmus</taxon>
    </lineage>
</organism>
<feature type="domain" description="Ig-like" evidence="4">
    <location>
        <begin position="235"/>
        <end position="314"/>
    </location>
</feature>
<feature type="chain" id="PRO_5016075218" evidence="3">
    <location>
        <begin position="23"/>
        <end position="494"/>
    </location>
</feature>
<evidence type="ECO:0000256" key="1">
    <source>
        <dbReference type="SAM" id="MobiDB-lite"/>
    </source>
</evidence>
<evidence type="ECO:0000256" key="2">
    <source>
        <dbReference type="SAM" id="Phobius"/>
    </source>
</evidence>
<dbReference type="PANTHER" id="PTHR46484">
    <property type="entry name" value="SI:CH211-171H4.5-RELATED"/>
    <property type="match status" value="1"/>
</dbReference>